<dbReference type="EMBL" id="MCOG01000006">
    <property type="protein sequence ID" value="ORY84036.1"/>
    <property type="molecule type" value="Genomic_DNA"/>
</dbReference>
<accession>A0A1Y2FLG1</accession>
<keyword evidence="3" id="KW-1185">Reference proteome</keyword>
<evidence type="ECO:0000313" key="3">
    <source>
        <dbReference type="Proteomes" id="UP000193920"/>
    </source>
</evidence>
<keyword evidence="1" id="KW-0812">Transmembrane</keyword>
<dbReference type="OrthoDB" id="10398736at2759"/>
<keyword evidence="1" id="KW-1133">Transmembrane helix</keyword>
<proteinExistence type="predicted"/>
<keyword evidence="1" id="KW-0472">Membrane</keyword>
<evidence type="ECO:0000313" key="2">
    <source>
        <dbReference type="EMBL" id="ORY84036.1"/>
    </source>
</evidence>
<protein>
    <recommendedName>
        <fullName evidence="4">Dickkopf N-terminal cysteine-rich domain-containing protein</fullName>
    </recommendedName>
</protein>
<name>A0A1Y2FLG1_9FUNG</name>
<reference evidence="2 3" key="1">
    <citation type="submission" date="2016-08" db="EMBL/GenBank/DDBJ databases">
        <title>A Parts List for Fungal Cellulosomes Revealed by Comparative Genomics.</title>
        <authorList>
            <consortium name="DOE Joint Genome Institute"/>
            <person name="Haitjema C.H."/>
            <person name="Gilmore S.P."/>
            <person name="Henske J.K."/>
            <person name="Solomon K.V."/>
            <person name="De Groot R."/>
            <person name="Kuo A."/>
            <person name="Mondo S.J."/>
            <person name="Salamov A.A."/>
            <person name="Labutti K."/>
            <person name="Zhao Z."/>
            <person name="Chiniquy J."/>
            <person name="Barry K."/>
            <person name="Brewer H.M."/>
            <person name="Purvine S.O."/>
            <person name="Wright A.T."/>
            <person name="Boxma B."/>
            <person name="Van Alen T."/>
            <person name="Hackstein J.H."/>
            <person name="Baker S.E."/>
            <person name="Grigoriev I.V."/>
            <person name="O'Malley M.A."/>
        </authorList>
    </citation>
    <scope>NUCLEOTIDE SEQUENCE [LARGE SCALE GENOMIC DNA]</scope>
    <source>
        <strain evidence="2 3">G1</strain>
    </source>
</reference>
<evidence type="ECO:0000256" key="1">
    <source>
        <dbReference type="SAM" id="Phobius"/>
    </source>
</evidence>
<gene>
    <name evidence="2" type="ORF">LY90DRAFT_663742</name>
</gene>
<dbReference type="Proteomes" id="UP000193920">
    <property type="component" value="Unassembled WGS sequence"/>
</dbReference>
<feature type="transmembrane region" description="Helical" evidence="1">
    <location>
        <begin position="7"/>
        <end position="26"/>
    </location>
</feature>
<evidence type="ECO:0008006" key="4">
    <source>
        <dbReference type="Google" id="ProtNLM"/>
    </source>
</evidence>
<sequence length="230" mass="26589">MSKSLSYYLYHLLFIIPVFTFSGITLEDIESFEKISCKIDKDCPDNLSCKNNFCQYHNFYCLGNDTCIEENISNNIYYSYQSETQDKEGIFSSIFSFMGKKKDTLIIEACHPSHKDCKTRPCSEDSDCFTGVCDKKTKRCLINKNIPFNACISNEKEGGMTCGKYIEEECLKNDECLTRQCDTRLYISFVIIPVVVFTQYLKTTKTVKNIKNNRQAFEYKTVFVDDLSNC</sequence>
<comment type="caution">
    <text evidence="2">The sequence shown here is derived from an EMBL/GenBank/DDBJ whole genome shotgun (WGS) entry which is preliminary data.</text>
</comment>
<organism evidence="2 3">
    <name type="scientific">Neocallimastix californiae</name>
    <dbReference type="NCBI Taxonomy" id="1754190"/>
    <lineage>
        <taxon>Eukaryota</taxon>
        <taxon>Fungi</taxon>
        <taxon>Fungi incertae sedis</taxon>
        <taxon>Chytridiomycota</taxon>
        <taxon>Chytridiomycota incertae sedis</taxon>
        <taxon>Neocallimastigomycetes</taxon>
        <taxon>Neocallimastigales</taxon>
        <taxon>Neocallimastigaceae</taxon>
        <taxon>Neocallimastix</taxon>
    </lineage>
</organism>
<dbReference type="AlphaFoldDB" id="A0A1Y2FLG1"/>